<accession>A0ABR4FX20</accession>
<organism evidence="4 5">
    <name type="scientific">Aspergillus keveii</name>
    <dbReference type="NCBI Taxonomy" id="714993"/>
    <lineage>
        <taxon>Eukaryota</taxon>
        <taxon>Fungi</taxon>
        <taxon>Dikarya</taxon>
        <taxon>Ascomycota</taxon>
        <taxon>Pezizomycotina</taxon>
        <taxon>Eurotiomycetes</taxon>
        <taxon>Eurotiomycetidae</taxon>
        <taxon>Eurotiales</taxon>
        <taxon>Aspergillaceae</taxon>
        <taxon>Aspergillus</taxon>
        <taxon>Aspergillus subgen. Nidulantes</taxon>
    </lineage>
</organism>
<dbReference type="InterPro" id="IPR020904">
    <property type="entry name" value="Sc_DH/Rdtase_CS"/>
</dbReference>
<dbReference type="SUPFAM" id="SSF51735">
    <property type="entry name" value="NAD(P)-binding Rossmann-fold domains"/>
    <property type="match status" value="1"/>
</dbReference>
<evidence type="ECO:0000313" key="5">
    <source>
        <dbReference type="Proteomes" id="UP001610563"/>
    </source>
</evidence>
<evidence type="ECO:0000256" key="3">
    <source>
        <dbReference type="ARBA" id="ARBA00023002"/>
    </source>
</evidence>
<keyword evidence="3" id="KW-0560">Oxidoreductase</keyword>
<name>A0ABR4FX20_9EURO</name>
<dbReference type="PROSITE" id="PS00061">
    <property type="entry name" value="ADH_SHORT"/>
    <property type="match status" value="1"/>
</dbReference>
<gene>
    <name evidence="4" type="ORF">BJX66DRAFT_327598</name>
</gene>
<comment type="caution">
    <text evidence="4">The sequence shown here is derived from an EMBL/GenBank/DDBJ whole genome shotgun (WGS) entry which is preliminary data.</text>
</comment>
<evidence type="ECO:0000256" key="2">
    <source>
        <dbReference type="ARBA" id="ARBA00022857"/>
    </source>
</evidence>
<dbReference type="Gene3D" id="3.40.50.720">
    <property type="entry name" value="NAD(P)-binding Rossmann-like Domain"/>
    <property type="match status" value="2"/>
</dbReference>
<sequence>MTTYYYAPSGLPQLRLSDLLSHTDTEAQVILSSQRGRVFIAIGGNTAIGFELCKILYPAGATVYVAHLSKKKSEGAIESRKSTIPNPKMSGSLKFLQLDLNDLRIVQAAADSFASQESKLDVLWSNTGTGANGPASSGHPNGITGAGSPPNGIELSVLCTGIPNKPAVNYGASKAGTWLLSRAFARRYMDDEIVSFCVNPGYLKAASIDGTPGRGDPVFGAYTVLFTGLSSDVQVEDSAAYLIPWGRIREHKGTPKHDFIRAGRAVEEVGWCE</sequence>
<dbReference type="PANTHER" id="PTHR24320:SF236">
    <property type="entry name" value="SHORT-CHAIN DEHYDROGENASE-RELATED"/>
    <property type="match status" value="1"/>
</dbReference>
<reference evidence="4 5" key="1">
    <citation type="submission" date="2024-07" db="EMBL/GenBank/DDBJ databases">
        <title>Section-level genome sequencing and comparative genomics of Aspergillus sections Usti and Cavernicolus.</title>
        <authorList>
            <consortium name="Lawrence Berkeley National Laboratory"/>
            <person name="Nybo J.L."/>
            <person name="Vesth T.C."/>
            <person name="Theobald S."/>
            <person name="Frisvad J.C."/>
            <person name="Larsen T.O."/>
            <person name="Kjaerboelling I."/>
            <person name="Rothschild-Mancinelli K."/>
            <person name="Lyhne E.K."/>
            <person name="Kogle M.E."/>
            <person name="Barry K."/>
            <person name="Clum A."/>
            <person name="Na H."/>
            <person name="Ledsgaard L."/>
            <person name="Lin J."/>
            <person name="Lipzen A."/>
            <person name="Kuo A."/>
            <person name="Riley R."/>
            <person name="Mondo S."/>
            <person name="Labutti K."/>
            <person name="Haridas S."/>
            <person name="Pangalinan J."/>
            <person name="Salamov A.A."/>
            <person name="Simmons B.A."/>
            <person name="Magnuson J.K."/>
            <person name="Chen J."/>
            <person name="Drula E."/>
            <person name="Henrissat B."/>
            <person name="Wiebenga A."/>
            <person name="Lubbers R.J."/>
            <person name="Gomes A.C."/>
            <person name="Makela M.R."/>
            <person name="Stajich J."/>
            <person name="Grigoriev I.V."/>
            <person name="Mortensen U.H."/>
            <person name="De Vries R.P."/>
            <person name="Baker S.E."/>
            <person name="Andersen M.R."/>
        </authorList>
    </citation>
    <scope>NUCLEOTIDE SEQUENCE [LARGE SCALE GENOMIC DNA]</scope>
    <source>
        <strain evidence="4 5">CBS 209.92</strain>
    </source>
</reference>
<dbReference type="EMBL" id="JBFTWV010000090">
    <property type="protein sequence ID" value="KAL2787807.1"/>
    <property type="molecule type" value="Genomic_DNA"/>
</dbReference>
<dbReference type="PRINTS" id="PR00081">
    <property type="entry name" value="GDHRDH"/>
</dbReference>
<keyword evidence="5" id="KW-1185">Reference proteome</keyword>
<keyword evidence="2" id="KW-0521">NADP</keyword>
<evidence type="ECO:0008006" key="6">
    <source>
        <dbReference type="Google" id="ProtNLM"/>
    </source>
</evidence>
<evidence type="ECO:0000313" key="4">
    <source>
        <dbReference type="EMBL" id="KAL2787807.1"/>
    </source>
</evidence>
<comment type="similarity">
    <text evidence="1">Belongs to the short-chain dehydrogenases/reductases (SDR) family.</text>
</comment>
<evidence type="ECO:0000256" key="1">
    <source>
        <dbReference type="ARBA" id="ARBA00006484"/>
    </source>
</evidence>
<dbReference type="InterPro" id="IPR036291">
    <property type="entry name" value="NAD(P)-bd_dom_sf"/>
</dbReference>
<dbReference type="Pfam" id="PF00106">
    <property type="entry name" value="adh_short"/>
    <property type="match status" value="1"/>
</dbReference>
<dbReference type="PANTHER" id="PTHR24320">
    <property type="entry name" value="RETINOL DEHYDROGENASE"/>
    <property type="match status" value="1"/>
</dbReference>
<protein>
    <recommendedName>
        <fullName evidence="6">NAD(P)-binding protein</fullName>
    </recommendedName>
</protein>
<proteinExistence type="inferred from homology"/>
<dbReference type="InterPro" id="IPR002347">
    <property type="entry name" value="SDR_fam"/>
</dbReference>
<dbReference type="Proteomes" id="UP001610563">
    <property type="component" value="Unassembled WGS sequence"/>
</dbReference>